<dbReference type="Pfam" id="PF00005">
    <property type="entry name" value="ABC_tran"/>
    <property type="match status" value="1"/>
</dbReference>
<dbReference type="GO" id="GO:0016020">
    <property type="term" value="C:membrane"/>
    <property type="evidence" value="ECO:0007669"/>
    <property type="project" value="InterPro"/>
</dbReference>
<dbReference type="PANTHER" id="PTHR43423">
    <property type="entry name" value="ABC TRANSPORTER I FAMILY MEMBER 17"/>
    <property type="match status" value="1"/>
</dbReference>
<dbReference type="KEGG" id="cyn:Cyan7425_0852"/>
<evidence type="ECO:0000256" key="1">
    <source>
        <dbReference type="ARBA" id="ARBA00022448"/>
    </source>
</evidence>
<evidence type="ECO:0000256" key="3">
    <source>
        <dbReference type="ARBA" id="ARBA00022840"/>
    </source>
</evidence>
<organism evidence="5">
    <name type="scientific">Cyanothece sp. (strain PCC 7425 / ATCC 29141)</name>
    <dbReference type="NCBI Taxonomy" id="395961"/>
    <lineage>
        <taxon>Bacteria</taxon>
        <taxon>Bacillati</taxon>
        <taxon>Cyanobacteriota</taxon>
        <taxon>Cyanophyceae</taxon>
        <taxon>Gomontiellales</taxon>
        <taxon>Cyanothecaceae</taxon>
        <taxon>Cyanothece</taxon>
    </lineage>
</organism>
<keyword evidence="2" id="KW-0547">Nucleotide-binding</keyword>
<dbReference type="SUPFAM" id="SSF52540">
    <property type="entry name" value="P-loop containing nucleoside triphosphate hydrolases"/>
    <property type="match status" value="1"/>
</dbReference>
<evidence type="ECO:0000256" key="2">
    <source>
        <dbReference type="ARBA" id="ARBA00022741"/>
    </source>
</evidence>
<keyword evidence="3" id="KW-0067">ATP-binding</keyword>
<dbReference type="GO" id="GO:0022857">
    <property type="term" value="F:transmembrane transporter activity"/>
    <property type="evidence" value="ECO:0007669"/>
    <property type="project" value="UniProtKB-ARBA"/>
</dbReference>
<gene>
    <name evidence="5" type="ordered locus">Cyan7425_0852</name>
</gene>
<dbReference type="Gene3D" id="3.40.50.300">
    <property type="entry name" value="P-loop containing nucleotide triphosphate hydrolases"/>
    <property type="match status" value="1"/>
</dbReference>
<protein>
    <submittedName>
        <fullName evidence="5">ABC transporter related</fullName>
    </submittedName>
</protein>
<dbReference type="EMBL" id="CP001344">
    <property type="protein sequence ID" value="ACL43238.1"/>
    <property type="molecule type" value="Genomic_DNA"/>
</dbReference>
<dbReference type="InterPro" id="IPR015856">
    <property type="entry name" value="ABC_transpr_CbiO/EcfA_su"/>
</dbReference>
<dbReference type="GO" id="GO:0005524">
    <property type="term" value="F:ATP binding"/>
    <property type="evidence" value="ECO:0007669"/>
    <property type="project" value="UniProtKB-KW"/>
</dbReference>
<reference evidence="5" key="1">
    <citation type="submission" date="2009-01" db="EMBL/GenBank/DDBJ databases">
        <title>Complete sequence of chromosome Cyanothece sp. PCC 7425.</title>
        <authorList>
            <consortium name="US DOE Joint Genome Institute"/>
            <person name="Lucas S."/>
            <person name="Copeland A."/>
            <person name="Lapidus A."/>
            <person name="Glavina del Rio T."/>
            <person name="Dalin E."/>
            <person name="Tice H."/>
            <person name="Bruce D."/>
            <person name="Goodwin L."/>
            <person name="Pitluck S."/>
            <person name="Sims D."/>
            <person name="Meineke L."/>
            <person name="Brettin T."/>
            <person name="Detter J.C."/>
            <person name="Han C."/>
            <person name="Larimer F."/>
            <person name="Land M."/>
            <person name="Hauser L."/>
            <person name="Kyrpides N."/>
            <person name="Ovchinnikova G."/>
            <person name="Liberton M."/>
            <person name="Stoeckel J."/>
            <person name="Banerjee A."/>
            <person name="Singh A."/>
            <person name="Page L."/>
            <person name="Sato H."/>
            <person name="Zhao L."/>
            <person name="Sherman L."/>
            <person name="Pakrasi H."/>
            <person name="Richardson P."/>
        </authorList>
    </citation>
    <scope>NUCLEOTIDE SEQUENCE</scope>
    <source>
        <strain evidence="5">PCC 7425</strain>
    </source>
</reference>
<dbReference type="InterPro" id="IPR003439">
    <property type="entry name" value="ABC_transporter-like_ATP-bd"/>
</dbReference>
<accession>B8HWT5</accession>
<evidence type="ECO:0000259" key="4">
    <source>
        <dbReference type="PROSITE" id="PS50893"/>
    </source>
</evidence>
<dbReference type="GO" id="GO:0016887">
    <property type="term" value="F:ATP hydrolysis activity"/>
    <property type="evidence" value="ECO:0007669"/>
    <property type="project" value="InterPro"/>
</dbReference>
<dbReference type="PROSITE" id="PS50893">
    <property type="entry name" value="ABC_TRANSPORTER_2"/>
    <property type="match status" value="1"/>
</dbReference>
<dbReference type="PANTHER" id="PTHR43423:SF1">
    <property type="entry name" value="ABC TRANSPORTER I FAMILY MEMBER 17"/>
    <property type="match status" value="1"/>
</dbReference>
<dbReference type="HOGENOM" id="CLU_000604_1_22_3"/>
<sequence length="252" mass="28489">MQDNRKFFSLSLPQLQLTQVSLTVPPHHHSILRDISFTVTAGERLGLIGISGSGKTSLLRLLNRLAEPTTGTIAFAGQDIRQLNVQTLRRQVMLLPQEPRLLGMKVQDCLTYPLKLAKLSPALINSRLDDWLTQLGIPSDWLERDELQLSVGQRQWVSLGRAFMLEPQILLLDEPTSALDVGRSEHLLQILKQFQGTVILASHHLELVQQLCGRSLWLQQGHLFKELGQAANWQEVRTIFQQQEQAIAAEWS</sequence>
<evidence type="ECO:0000313" key="5">
    <source>
        <dbReference type="EMBL" id="ACL43238.1"/>
    </source>
</evidence>
<proteinExistence type="predicted"/>
<dbReference type="STRING" id="395961.Cyan7425_0852"/>
<dbReference type="OrthoDB" id="422644at2"/>
<name>B8HWT5_CYAP4</name>
<dbReference type="SMART" id="SM00382">
    <property type="entry name" value="AAA"/>
    <property type="match status" value="1"/>
</dbReference>
<dbReference type="InterPro" id="IPR003593">
    <property type="entry name" value="AAA+_ATPase"/>
</dbReference>
<feature type="domain" description="ABC transporter" evidence="4">
    <location>
        <begin position="15"/>
        <end position="245"/>
    </location>
</feature>
<dbReference type="InterPro" id="IPR027417">
    <property type="entry name" value="P-loop_NTPase"/>
</dbReference>
<dbReference type="CDD" id="cd03225">
    <property type="entry name" value="ABC_cobalt_CbiO_domain1"/>
    <property type="match status" value="1"/>
</dbReference>
<dbReference type="eggNOG" id="COG1124">
    <property type="taxonomic scope" value="Bacteria"/>
</dbReference>
<keyword evidence="1" id="KW-0813">Transport</keyword>
<dbReference type="AlphaFoldDB" id="B8HWT5"/>